<accession>A0ABN3QGC1</accession>
<dbReference type="Proteomes" id="UP001501509">
    <property type="component" value="Unassembled WGS sequence"/>
</dbReference>
<organism evidence="2 3">
    <name type="scientific">Actinomadura fulvescens</name>
    <dbReference type="NCBI Taxonomy" id="46160"/>
    <lineage>
        <taxon>Bacteria</taxon>
        <taxon>Bacillati</taxon>
        <taxon>Actinomycetota</taxon>
        <taxon>Actinomycetes</taxon>
        <taxon>Streptosporangiales</taxon>
        <taxon>Thermomonosporaceae</taxon>
        <taxon>Actinomadura</taxon>
    </lineage>
</organism>
<evidence type="ECO:0000256" key="1">
    <source>
        <dbReference type="SAM" id="MobiDB-lite"/>
    </source>
</evidence>
<gene>
    <name evidence="2" type="ORF">GCM10010411_73320</name>
</gene>
<protein>
    <submittedName>
        <fullName evidence="2">Uncharacterized protein</fullName>
    </submittedName>
</protein>
<evidence type="ECO:0000313" key="2">
    <source>
        <dbReference type="EMBL" id="GAA2625836.1"/>
    </source>
</evidence>
<name>A0ABN3QGC1_9ACTN</name>
<reference evidence="2 3" key="1">
    <citation type="journal article" date="2019" name="Int. J. Syst. Evol. Microbiol.">
        <title>The Global Catalogue of Microorganisms (GCM) 10K type strain sequencing project: providing services to taxonomists for standard genome sequencing and annotation.</title>
        <authorList>
            <consortium name="The Broad Institute Genomics Platform"/>
            <consortium name="The Broad Institute Genome Sequencing Center for Infectious Disease"/>
            <person name="Wu L."/>
            <person name="Ma J."/>
        </authorList>
    </citation>
    <scope>NUCLEOTIDE SEQUENCE [LARGE SCALE GENOMIC DNA]</scope>
    <source>
        <strain evidence="2 3">JCM 6833</strain>
    </source>
</reference>
<comment type="caution">
    <text evidence="2">The sequence shown here is derived from an EMBL/GenBank/DDBJ whole genome shotgun (WGS) entry which is preliminary data.</text>
</comment>
<proteinExistence type="predicted"/>
<dbReference type="EMBL" id="BAAATD010000012">
    <property type="protein sequence ID" value="GAA2625836.1"/>
    <property type="molecule type" value="Genomic_DNA"/>
</dbReference>
<evidence type="ECO:0000313" key="3">
    <source>
        <dbReference type="Proteomes" id="UP001501509"/>
    </source>
</evidence>
<feature type="region of interest" description="Disordered" evidence="1">
    <location>
        <begin position="71"/>
        <end position="90"/>
    </location>
</feature>
<keyword evidence="3" id="KW-1185">Reference proteome</keyword>
<dbReference type="RefSeq" id="WP_344547087.1">
    <property type="nucleotide sequence ID" value="NZ_BAAATD010000012.1"/>
</dbReference>
<sequence length="90" mass="9965">MLTGTWYYPEGKEVRSNLGSLWKCVNGSWERVGDEGTTTGELFGTTIGNLSDRALKTDVVARRCEETQGKRRPVFPGADHLRDVTSSNAM</sequence>